<sequence>MTTGFLLPHPKRVAGGGVVSFARLQHGVRKLLLVGRIGEVLGFEAEAGVLAVDYAIFAFQRAIQEVTSVELHAG</sequence>
<dbReference type="EMBL" id="BKCJ011880501">
    <property type="protein sequence ID" value="GFD60639.1"/>
    <property type="molecule type" value="Genomic_DNA"/>
</dbReference>
<gene>
    <name evidence="1" type="ORF">Tci_932608</name>
</gene>
<organism evidence="1">
    <name type="scientific">Tanacetum cinerariifolium</name>
    <name type="common">Dalmatian daisy</name>
    <name type="synonym">Chrysanthemum cinerariifolium</name>
    <dbReference type="NCBI Taxonomy" id="118510"/>
    <lineage>
        <taxon>Eukaryota</taxon>
        <taxon>Viridiplantae</taxon>
        <taxon>Streptophyta</taxon>
        <taxon>Embryophyta</taxon>
        <taxon>Tracheophyta</taxon>
        <taxon>Spermatophyta</taxon>
        <taxon>Magnoliopsida</taxon>
        <taxon>eudicotyledons</taxon>
        <taxon>Gunneridae</taxon>
        <taxon>Pentapetalae</taxon>
        <taxon>asterids</taxon>
        <taxon>campanulids</taxon>
        <taxon>Asterales</taxon>
        <taxon>Asteraceae</taxon>
        <taxon>Asteroideae</taxon>
        <taxon>Anthemideae</taxon>
        <taxon>Anthemidinae</taxon>
        <taxon>Tanacetum</taxon>
    </lineage>
</organism>
<proteinExistence type="predicted"/>
<accession>A0A699XLF9</accession>
<protein>
    <submittedName>
        <fullName evidence="1">Uncharacterized protein</fullName>
    </submittedName>
</protein>
<feature type="non-terminal residue" evidence="1">
    <location>
        <position position="74"/>
    </location>
</feature>
<comment type="caution">
    <text evidence="1">The sequence shown here is derived from an EMBL/GenBank/DDBJ whole genome shotgun (WGS) entry which is preliminary data.</text>
</comment>
<dbReference type="AlphaFoldDB" id="A0A699XLF9"/>
<evidence type="ECO:0000313" key="1">
    <source>
        <dbReference type="EMBL" id="GFD60639.1"/>
    </source>
</evidence>
<name>A0A699XLF9_TANCI</name>
<reference evidence="1" key="1">
    <citation type="journal article" date="2019" name="Sci. Rep.">
        <title>Draft genome of Tanacetum cinerariifolium, the natural source of mosquito coil.</title>
        <authorList>
            <person name="Yamashiro T."/>
            <person name="Shiraishi A."/>
            <person name="Satake H."/>
            <person name="Nakayama K."/>
        </authorList>
    </citation>
    <scope>NUCLEOTIDE SEQUENCE</scope>
</reference>